<name>A0ACC1RDT2_9HYPO</name>
<protein>
    <submittedName>
        <fullName evidence="1">Uncharacterized protein</fullName>
    </submittedName>
</protein>
<sequence length="78" mass="8889">MASSRIFIKGLPPNITEAEFRKHFSAKGREITDVKLIPQRRIGYVGYKTPEDASKAVKYFNKSYIRMSKIAVESQTPP</sequence>
<evidence type="ECO:0000313" key="1">
    <source>
        <dbReference type="EMBL" id="KAJ3512137.1"/>
    </source>
</evidence>
<dbReference type="EMBL" id="JANRMS010004072">
    <property type="protein sequence ID" value="KAJ3512137.1"/>
    <property type="molecule type" value="Genomic_DNA"/>
</dbReference>
<keyword evidence="2" id="KW-1185">Reference proteome</keyword>
<dbReference type="Proteomes" id="UP001148629">
    <property type="component" value="Unassembled WGS sequence"/>
</dbReference>
<accession>A0ACC1RDT2</accession>
<comment type="caution">
    <text evidence="1">The sequence shown here is derived from an EMBL/GenBank/DDBJ whole genome shotgun (WGS) entry which is preliminary data.</text>
</comment>
<gene>
    <name evidence="1" type="ORF">NM208_g15356</name>
</gene>
<reference evidence="1" key="1">
    <citation type="submission" date="2022-08" db="EMBL/GenBank/DDBJ databases">
        <title>Genome Sequence of Fusarium decemcellulare.</title>
        <authorList>
            <person name="Buettner E."/>
        </authorList>
    </citation>
    <scope>NUCLEOTIDE SEQUENCE</scope>
    <source>
        <strain evidence="1">Babe19</strain>
    </source>
</reference>
<proteinExistence type="predicted"/>
<organism evidence="1 2">
    <name type="scientific">Fusarium decemcellulare</name>
    <dbReference type="NCBI Taxonomy" id="57161"/>
    <lineage>
        <taxon>Eukaryota</taxon>
        <taxon>Fungi</taxon>
        <taxon>Dikarya</taxon>
        <taxon>Ascomycota</taxon>
        <taxon>Pezizomycotina</taxon>
        <taxon>Sordariomycetes</taxon>
        <taxon>Hypocreomycetidae</taxon>
        <taxon>Hypocreales</taxon>
        <taxon>Nectriaceae</taxon>
        <taxon>Fusarium</taxon>
        <taxon>Fusarium decemcellulare species complex</taxon>
    </lineage>
</organism>
<evidence type="ECO:0000313" key="2">
    <source>
        <dbReference type="Proteomes" id="UP001148629"/>
    </source>
</evidence>